<comment type="similarity">
    <text evidence="1">Belongs to the NAD(P)-dependent epimerase/dehydratase family. SDR39U1 subfamily.</text>
</comment>
<dbReference type="Gene3D" id="3.40.50.720">
    <property type="entry name" value="NAD(P)-binding Rossmann-like Domain"/>
    <property type="match status" value="1"/>
</dbReference>
<dbReference type="OrthoDB" id="9801773at2"/>
<dbReference type="Pfam" id="PF08338">
    <property type="entry name" value="DUF1731"/>
    <property type="match status" value="1"/>
</dbReference>
<dbReference type="RefSeq" id="WP_119949645.1">
    <property type="nucleotide sequence ID" value="NZ_QZEZ01000002.1"/>
</dbReference>
<dbReference type="InterPro" id="IPR010099">
    <property type="entry name" value="SDR39U1"/>
</dbReference>
<protein>
    <submittedName>
        <fullName evidence="4">TIGR01777 family protein</fullName>
    </submittedName>
</protein>
<sequence>MKVAVTGASGLIGSALVRSLRADGHEVLRLVRRAPGAADEVRWDPERSEVDLAPLAGLDGLVHLAGAGVGDHRWTASYKRTIRSSRVDGTWVVAEALARLDPLPRVMVSGSAIGWYGDTGDRAVAEGEPAGDDFLAQVCVDWEAATKPAEAAGIRVVHARTGLVLDRSGGALARMLPLFRLGLGGRLGSGRQYWSWITLEDEVRALRALLEDDRLSGPVNLTAPAPATNAEVTRALGRVVHRPAVLPVPALALRVALGEFSGDVLGSQRVMPRALEGAGFAWRHPNLEDGLRAAVTPVPSGR</sequence>
<dbReference type="SUPFAM" id="SSF51735">
    <property type="entry name" value="NAD(P)-binding Rossmann-fold domains"/>
    <property type="match status" value="1"/>
</dbReference>
<dbReference type="PANTHER" id="PTHR11092:SF0">
    <property type="entry name" value="EPIMERASE FAMILY PROTEIN SDR39U1"/>
    <property type="match status" value="1"/>
</dbReference>
<proteinExistence type="inferred from homology"/>
<dbReference type="NCBIfam" id="TIGR01777">
    <property type="entry name" value="yfcH"/>
    <property type="match status" value="1"/>
</dbReference>
<accession>A0A3A3Z2L6</accession>
<name>A0A3A3Z2L6_9ACTN</name>
<feature type="domain" description="NAD-dependent epimerase/dehydratase" evidence="2">
    <location>
        <begin position="3"/>
        <end position="212"/>
    </location>
</feature>
<dbReference type="AlphaFoldDB" id="A0A3A3Z2L6"/>
<dbReference type="PANTHER" id="PTHR11092">
    <property type="entry name" value="SUGAR NUCLEOTIDE EPIMERASE RELATED"/>
    <property type="match status" value="1"/>
</dbReference>
<dbReference type="EMBL" id="QZEZ01000002">
    <property type="protein sequence ID" value="RJK96929.1"/>
    <property type="molecule type" value="Genomic_DNA"/>
</dbReference>
<dbReference type="InterPro" id="IPR013549">
    <property type="entry name" value="DUF1731"/>
</dbReference>
<dbReference type="InterPro" id="IPR036291">
    <property type="entry name" value="NAD(P)-bd_dom_sf"/>
</dbReference>
<organism evidence="4 5">
    <name type="scientific">Vallicoccus soli</name>
    <dbReference type="NCBI Taxonomy" id="2339232"/>
    <lineage>
        <taxon>Bacteria</taxon>
        <taxon>Bacillati</taxon>
        <taxon>Actinomycetota</taxon>
        <taxon>Actinomycetes</taxon>
        <taxon>Motilibacterales</taxon>
        <taxon>Vallicoccaceae</taxon>
        <taxon>Vallicoccus</taxon>
    </lineage>
</organism>
<dbReference type="Proteomes" id="UP000265614">
    <property type="component" value="Unassembled WGS sequence"/>
</dbReference>
<evidence type="ECO:0000313" key="4">
    <source>
        <dbReference type="EMBL" id="RJK96929.1"/>
    </source>
</evidence>
<dbReference type="InterPro" id="IPR001509">
    <property type="entry name" value="Epimerase_deHydtase"/>
</dbReference>
<comment type="caution">
    <text evidence="4">The sequence shown here is derived from an EMBL/GenBank/DDBJ whole genome shotgun (WGS) entry which is preliminary data.</text>
</comment>
<evidence type="ECO:0000259" key="3">
    <source>
        <dbReference type="Pfam" id="PF08338"/>
    </source>
</evidence>
<dbReference type="Pfam" id="PF01370">
    <property type="entry name" value="Epimerase"/>
    <property type="match status" value="1"/>
</dbReference>
<evidence type="ECO:0000313" key="5">
    <source>
        <dbReference type="Proteomes" id="UP000265614"/>
    </source>
</evidence>
<keyword evidence="5" id="KW-1185">Reference proteome</keyword>
<evidence type="ECO:0000256" key="1">
    <source>
        <dbReference type="ARBA" id="ARBA00009353"/>
    </source>
</evidence>
<gene>
    <name evidence="4" type="ORF">D5H78_06695</name>
</gene>
<evidence type="ECO:0000259" key="2">
    <source>
        <dbReference type="Pfam" id="PF01370"/>
    </source>
</evidence>
<reference evidence="4 5" key="1">
    <citation type="submission" date="2018-09" db="EMBL/GenBank/DDBJ databases">
        <title>YIM 75000 draft genome.</title>
        <authorList>
            <person name="Tang S."/>
            <person name="Feng Y."/>
        </authorList>
    </citation>
    <scope>NUCLEOTIDE SEQUENCE [LARGE SCALE GENOMIC DNA]</scope>
    <source>
        <strain evidence="4 5">YIM 75000</strain>
    </source>
</reference>
<feature type="domain" description="DUF1731" evidence="3">
    <location>
        <begin position="248"/>
        <end position="293"/>
    </location>
</feature>